<proteinExistence type="predicted"/>
<name>A0ABZ2SWI8_9ENTE</name>
<dbReference type="Proteomes" id="UP000664360">
    <property type="component" value="Chromosome"/>
</dbReference>
<organism evidence="1 2">
    <name type="scientific">Candidatus Enterococcus mangumiae</name>
    <dbReference type="NCBI Taxonomy" id="2230878"/>
    <lineage>
        <taxon>Bacteria</taxon>
        <taxon>Bacillati</taxon>
        <taxon>Bacillota</taxon>
        <taxon>Bacilli</taxon>
        <taxon>Lactobacillales</taxon>
        <taxon>Enterococcaceae</taxon>
        <taxon>Enterococcus</taxon>
    </lineage>
</organism>
<dbReference type="RefSeq" id="WP_206853107.1">
    <property type="nucleotide sequence ID" value="NZ_CP147250.1"/>
</dbReference>
<dbReference type="Pfam" id="PF13780">
    <property type="entry name" value="DUF4176"/>
    <property type="match status" value="1"/>
</dbReference>
<gene>
    <name evidence="1" type="ORF">DOK79_001000</name>
</gene>
<sequence length="110" mass="12320">MSEVKKLLPLGSIVLLEEGLQKLVIVGRGAIYTDQHTGKDTFADYMAVLYPSGLNPETTIFFDHENIDKVVFEGYSDEEEVRFLDIYGKWEADVKEAASKPDQSVSIGFD</sequence>
<accession>A0ABZ2SWI8</accession>
<dbReference type="EMBL" id="CP147250">
    <property type="protein sequence ID" value="WYJ79460.1"/>
    <property type="molecule type" value="Genomic_DNA"/>
</dbReference>
<dbReference type="InterPro" id="IPR025233">
    <property type="entry name" value="DUF4176"/>
</dbReference>
<evidence type="ECO:0000313" key="2">
    <source>
        <dbReference type="Proteomes" id="UP000664360"/>
    </source>
</evidence>
<evidence type="ECO:0008006" key="3">
    <source>
        <dbReference type="Google" id="ProtNLM"/>
    </source>
</evidence>
<evidence type="ECO:0000313" key="1">
    <source>
        <dbReference type="EMBL" id="WYJ79460.1"/>
    </source>
</evidence>
<protein>
    <recommendedName>
        <fullName evidence="3">DUF4176 domain-containing protein</fullName>
    </recommendedName>
</protein>
<reference evidence="1 2" key="1">
    <citation type="submission" date="2024-03" db="EMBL/GenBank/DDBJ databases">
        <title>The Genome Sequence of Enterococcus sp. DIV1094.</title>
        <authorList>
            <consortium name="The Broad Institute Genomics Platform"/>
            <consortium name="The Broad Institute Microbial Omics Core"/>
            <consortium name="The Broad Institute Genomic Center for Infectious Diseases"/>
            <person name="Earl A."/>
            <person name="Manson A."/>
            <person name="Gilmore M."/>
            <person name="Schwartman J."/>
            <person name="Shea T."/>
            <person name="Abouelleil A."/>
            <person name="Cao P."/>
            <person name="Chapman S."/>
            <person name="Cusick C."/>
            <person name="Young S."/>
            <person name="Neafsey D."/>
            <person name="Nusbaum C."/>
            <person name="Birren B."/>
        </authorList>
    </citation>
    <scope>NUCLEOTIDE SEQUENCE [LARGE SCALE GENOMIC DNA]</scope>
    <source>
        <strain evidence="1 2">DIV1094</strain>
    </source>
</reference>
<keyword evidence="2" id="KW-1185">Reference proteome</keyword>